<keyword evidence="1" id="KW-0732">Signal</keyword>
<feature type="domain" description="GH29D-like beta-sandwich" evidence="2">
    <location>
        <begin position="807"/>
        <end position="871"/>
    </location>
</feature>
<evidence type="ECO:0000256" key="1">
    <source>
        <dbReference type="SAM" id="SignalP"/>
    </source>
</evidence>
<evidence type="ECO:0000259" key="2">
    <source>
        <dbReference type="Pfam" id="PF13290"/>
    </source>
</evidence>
<dbReference type="Gene3D" id="2.60.120.260">
    <property type="entry name" value="Galactose-binding domain-like"/>
    <property type="match status" value="1"/>
</dbReference>
<feature type="signal peptide" evidence="1">
    <location>
        <begin position="1"/>
        <end position="26"/>
    </location>
</feature>
<dbReference type="CDD" id="cd01951">
    <property type="entry name" value="lectin_L-type"/>
    <property type="match status" value="2"/>
</dbReference>
<proteinExistence type="predicted"/>
<gene>
    <name evidence="4" type="ORF">HNQ77_000726</name>
</gene>
<evidence type="ECO:0000313" key="4">
    <source>
        <dbReference type="EMBL" id="MBB6142788.1"/>
    </source>
</evidence>
<dbReference type="InterPro" id="IPR055235">
    <property type="entry name" value="ASD1_cat"/>
</dbReference>
<feature type="domain" description="GH29D-like beta-sandwich" evidence="2">
    <location>
        <begin position="1566"/>
        <end position="1624"/>
    </location>
</feature>
<dbReference type="RefSeq" id="WP_050057972.1">
    <property type="nucleotide sequence ID" value="NZ_JACHEK010000001.1"/>
</dbReference>
<dbReference type="SUPFAM" id="SSF51445">
    <property type="entry name" value="(Trans)glycosidases"/>
    <property type="match status" value="1"/>
</dbReference>
<feature type="chain" id="PRO_5032720289" evidence="1">
    <location>
        <begin position="27"/>
        <end position="1877"/>
    </location>
</feature>
<dbReference type="Proteomes" id="UP000538666">
    <property type="component" value="Unassembled WGS sequence"/>
</dbReference>
<dbReference type="InterPro" id="IPR008979">
    <property type="entry name" value="Galactose-bd-like_sf"/>
</dbReference>
<dbReference type="Gene3D" id="2.60.120.200">
    <property type="match status" value="3"/>
</dbReference>
<dbReference type="PANTHER" id="PTHR32401">
    <property type="entry name" value="CONCANAVALIN A-LIKE LECTIN FAMILY PROTEIN"/>
    <property type="match status" value="1"/>
</dbReference>
<dbReference type="Pfam" id="PF22848">
    <property type="entry name" value="ASD1_dom"/>
    <property type="match status" value="1"/>
</dbReference>
<reference evidence="4 5" key="1">
    <citation type="submission" date="2020-08" db="EMBL/GenBank/DDBJ databases">
        <title>Genomic Encyclopedia of Type Strains, Phase IV (KMG-IV): sequencing the most valuable type-strain genomes for metagenomic binning, comparative biology and taxonomic classification.</title>
        <authorList>
            <person name="Goeker M."/>
        </authorList>
    </citation>
    <scope>NUCLEOTIDE SEQUENCE [LARGE SCALE GENOMIC DNA]</scope>
    <source>
        <strain evidence="4 5">DSM 103733</strain>
    </source>
</reference>
<evidence type="ECO:0000259" key="3">
    <source>
        <dbReference type="Pfam" id="PF22848"/>
    </source>
</evidence>
<feature type="domain" description="GH29D-like beta-sandwich" evidence="2">
    <location>
        <begin position="1184"/>
        <end position="1248"/>
    </location>
</feature>
<feature type="domain" description="GH29D-like beta-sandwich" evidence="2">
    <location>
        <begin position="1266"/>
        <end position="1331"/>
    </location>
</feature>
<feature type="domain" description="Alpha-L-arabinofuranosidase 1 catalytic" evidence="3">
    <location>
        <begin position="330"/>
        <end position="452"/>
    </location>
</feature>
<feature type="domain" description="GH29D-like beta-sandwich" evidence="2">
    <location>
        <begin position="888"/>
        <end position="952"/>
    </location>
</feature>
<dbReference type="PANTHER" id="PTHR32401:SF48">
    <property type="entry name" value="LEGUME LECTIN DOMAIN-CONTAINING PROTEIN"/>
    <property type="match status" value="1"/>
</dbReference>
<organism evidence="4 5">
    <name type="scientific">Silvibacterium bohemicum</name>
    <dbReference type="NCBI Taxonomy" id="1577686"/>
    <lineage>
        <taxon>Bacteria</taxon>
        <taxon>Pseudomonadati</taxon>
        <taxon>Acidobacteriota</taxon>
        <taxon>Terriglobia</taxon>
        <taxon>Terriglobales</taxon>
        <taxon>Acidobacteriaceae</taxon>
        <taxon>Silvibacterium</taxon>
    </lineage>
</organism>
<sequence length="1877" mass="192669">MQKFSGRRLVAIVFVFVSVAYSFLPASGQTASTPTSINVTSQVQQPAVTKFGINLEDQAYWDSSQIMKNLAFINPGFEPMSYRSILKCVSVSANTCTDVNIYNPETANYWKGGTYRVISGAASGTTGSIVSSTAGNLNVGPGVSVTFDKSVNMAVGDYVIAENSFPGNGDNGWWIYPNGGGSVSSETTDLSPNTAGTQALSLNASGAGQSVSAVSAWDTLNGFSFIQMNGTYQMTFRAKGTGGTNQLNASVYRLENGEAGYLNTTLTLTPTWQDYTLTFTANETGSSVGHIQASLSVSGASAEIDDVSVMKVNTDPTNTTVFRDEVVNTLKALQPGTIRMYGGSSIGSNLYDEIAPMTARYPEGVITSQSSVSQVSFGITDFLQLCQLVGADPWITIPTATTPQEITDFMDYLTGDGSTKYSAIRVAAGQTAPWTTVFKKIHLELGNETWNGMFLGDNMSYPAYPLWANQVFGAARQAPNYEASKFDLVLSGFAASPGYTQGVLQSSTQHDSIDIAPYLMFSANNDTIPNLFNSLFAEPEMFDAPGGEVYQNVTVAKQTMTSASGASKPTGINVYEVNLSTQSGSITQSQLNQFETSLGAGLTLTDHLLQMMRDGVSVQNVFGLTGYEQGTTTGNTVYLFGTVVDMGGPTNRRRPSFITEQMANAAIQGDMLATQQAGANPTWNEPLSSDGVQYNGAHYIQSFAFLNGQSHSLILFNLNQTTALPVTFTGPNAPTGTVEVTLLNSTNVTDSNETSDVVEPTTNSLSSFNPATPYSLPAHSMTVLTWSATGTETAVSAQAATPVISVPSGTYPTAQTVSISEASVGAVVYYTTDGSTPTSSSNVYSAPITVSSAETLNAIAMAENLTASSVASANYAISATLPAPVITPVSGTYANAQTVTITSTPGGTIYYTTDGSTPTTSSAKYTTPLTVSSSGTVSALETVPGYANAAVVSTNYVIVPGNTVVNFANGFTQGGVTLNGGATLAGTALQVTDGGTSEARSAWFPTPVPVQKFIDDFKFQLLNANANGMTFTIQSGGSTALGQVAAGLGYQGLAKSVALKFDLFNGSGEGPDSTGVYTNGATPTVPATNLTPTGVNLHSGDVMQAHIVYDGANLTLTLTDTVTQAQAVETFAVNIPSIVGSNTAYVGFTGATGGETATQNVLTWTHSDISGSTPIAAAPAFSVASGQYTSSQTVSITDSTPGAVIYYTTNGSVPTSASTRYSSAVTVSSTTTLNAIAIASGYTNSSVSNAVYTIETAAAAPVVSIPGGTYTTSQTVSLADATPNAVIYYTTNGSTPTTASTKYTGSLTIGSSTTLEAIAVASGFTNSAVSSAVYTIQAASTSSSSPTGSATINFAGGFTTTGLVFNGGAKVVSGALQLTDGGSNEARSVWSSATVPVNQFSTDFSFQQLNATADGFTFAIQNSGTSALGLEGGSLGYQGIAKSVAVKFDLFNNAGEGSDSTGIYEDGAIPMVPATDLSSTGINFHSQDVIHAHINYDGTNLTLTLTDLTTNASVTETYPVNIPQIVGGNSAYVGFTAGAGGMSSTQNVLNWTYNAGQSVSAPIFSPNAGTYVAAQVVTITDATPGAVIHYTTNGSTPTASSPTYTAPINVSSTETLQAIAVLGASAGTAANSQAATAASAATAAATTAAATQSTLVSSSTSASYMIVTTAPQINYSAGFTASGMQLNGGSKITSGVLGLTDGSSFEARSAWYSATVPVNAFTTDFAFLLTNPNADGFTFAIQNSGLSALGGEGGSLGYQGIGKSVAVKFDLYNNGGEGTDSTGVYSDGASPTIPATDLSSTGINLHSGHVIKAHLAYNGTTLSVTLTDTTTNATVTEQYPINIPATVGGNSAYVGFTAGSGGNTAVQTIQSWTYTAP</sequence>
<accession>A0A841JWH0</accession>
<keyword evidence="5" id="KW-1185">Reference proteome</keyword>
<dbReference type="EMBL" id="JACHEK010000001">
    <property type="protein sequence ID" value="MBB6142788.1"/>
    <property type="molecule type" value="Genomic_DNA"/>
</dbReference>
<dbReference type="InterPro" id="IPR050258">
    <property type="entry name" value="Leguminous_Lectin"/>
</dbReference>
<name>A0A841JWH0_9BACT</name>
<evidence type="ECO:0000313" key="5">
    <source>
        <dbReference type="Proteomes" id="UP000538666"/>
    </source>
</evidence>
<dbReference type="InterPro" id="IPR059177">
    <property type="entry name" value="GH29D-like_dom"/>
</dbReference>
<dbReference type="InterPro" id="IPR013320">
    <property type="entry name" value="ConA-like_dom_sf"/>
</dbReference>
<dbReference type="Gene3D" id="3.20.20.80">
    <property type="entry name" value="Glycosidases"/>
    <property type="match status" value="1"/>
</dbReference>
<protein>
    <submittedName>
        <fullName evidence="4">Alpha-L-arabinofuranosidase</fullName>
    </submittedName>
</protein>
<dbReference type="SUPFAM" id="SSF49785">
    <property type="entry name" value="Galactose-binding domain-like"/>
    <property type="match status" value="1"/>
</dbReference>
<dbReference type="InterPro" id="IPR056573">
    <property type="entry name" value="Lectin_L-type_dom"/>
</dbReference>
<dbReference type="InterPro" id="IPR017853">
    <property type="entry name" value="GH"/>
</dbReference>
<dbReference type="SUPFAM" id="SSF49899">
    <property type="entry name" value="Concanavalin A-like lectins/glucanases"/>
    <property type="match status" value="3"/>
</dbReference>
<comment type="caution">
    <text evidence="4">The sequence shown here is derived from an EMBL/GenBank/DDBJ whole genome shotgun (WGS) entry which is preliminary data.</text>
</comment>
<dbReference type="Pfam" id="PF13290">
    <property type="entry name" value="CHB_HEX_C_1"/>
    <property type="match status" value="5"/>
</dbReference>